<dbReference type="EMBL" id="BLXT01001388">
    <property type="protein sequence ID" value="GFN85237.1"/>
    <property type="molecule type" value="Genomic_DNA"/>
</dbReference>
<sequence length="75" mass="8350">MRVNRVRGSVKIRFQALRQGVSGGARIRNRMVPADLRADSLAFVPPTLRRGEKILEGFYSGAAVDEAETSLRSQY</sequence>
<dbReference type="Proteomes" id="UP000735302">
    <property type="component" value="Unassembled WGS sequence"/>
</dbReference>
<accession>A0AAV3YSJ3</accession>
<comment type="caution">
    <text evidence="1">The sequence shown here is derived from an EMBL/GenBank/DDBJ whole genome shotgun (WGS) entry which is preliminary data.</text>
</comment>
<keyword evidence="2" id="KW-1185">Reference proteome</keyword>
<reference evidence="1 2" key="1">
    <citation type="journal article" date="2021" name="Elife">
        <title>Chloroplast acquisition without the gene transfer in kleptoplastic sea slugs, Plakobranchus ocellatus.</title>
        <authorList>
            <person name="Maeda T."/>
            <person name="Takahashi S."/>
            <person name="Yoshida T."/>
            <person name="Shimamura S."/>
            <person name="Takaki Y."/>
            <person name="Nagai Y."/>
            <person name="Toyoda A."/>
            <person name="Suzuki Y."/>
            <person name="Arimoto A."/>
            <person name="Ishii H."/>
            <person name="Satoh N."/>
            <person name="Nishiyama T."/>
            <person name="Hasebe M."/>
            <person name="Maruyama T."/>
            <person name="Minagawa J."/>
            <person name="Obokata J."/>
            <person name="Shigenobu S."/>
        </authorList>
    </citation>
    <scope>NUCLEOTIDE SEQUENCE [LARGE SCALE GENOMIC DNA]</scope>
</reference>
<dbReference type="AlphaFoldDB" id="A0AAV3YSJ3"/>
<organism evidence="1 2">
    <name type="scientific">Plakobranchus ocellatus</name>
    <dbReference type="NCBI Taxonomy" id="259542"/>
    <lineage>
        <taxon>Eukaryota</taxon>
        <taxon>Metazoa</taxon>
        <taxon>Spiralia</taxon>
        <taxon>Lophotrochozoa</taxon>
        <taxon>Mollusca</taxon>
        <taxon>Gastropoda</taxon>
        <taxon>Heterobranchia</taxon>
        <taxon>Euthyneura</taxon>
        <taxon>Panpulmonata</taxon>
        <taxon>Sacoglossa</taxon>
        <taxon>Placobranchoidea</taxon>
        <taxon>Plakobranchidae</taxon>
        <taxon>Plakobranchus</taxon>
    </lineage>
</organism>
<evidence type="ECO:0000313" key="1">
    <source>
        <dbReference type="EMBL" id="GFN85237.1"/>
    </source>
</evidence>
<evidence type="ECO:0000313" key="2">
    <source>
        <dbReference type="Proteomes" id="UP000735302"/>
    </source>
</evidence>
<proteinExistence type="predicted"/>
<name>A0AAV3YSJ3_9GAST</name>
<gene>
    <name evidence="1" type="ORF">PoB_001174300</name>
</gene>
<protein>
    <submittedName>
        <fullName evidence="1">Uncharacterized protein</fullName>
    </submittedName>
</protein>